<evidence type="ECO:0000313" key="2">
    <source>
        <dbReference type="Proteomes" id="UP000663852"/>
    </source>
</evidence>
<gene>
    <name evidence="1" type="ORF">EDS130_LOCUS46807</name>
</gene>
<accession>A0A815Y5J1</accession>
<comment type="caution">
    <text evidence="1">The sequence shown here is derived from an EMBL/GenBank/DDBJ whole genome shotgun (WGS) entry which is preliminary data.</text>
</comment>
<protein>
    <submittedName>
        <fullName evidence="1">Uncharacterized protein</fullName>
    </submittedName>
</protein>
<reference evidence="1" key="1">
    <citation type="submission" date="2021-02" db="EMBL/GenBank/DDBJ databases">
        <authorList>
            <person name="Nowell W R."/>
        </authorList>
    </citation>
    <scope>NUCLEOTIDE SEQUENCE</scope>
</reference>
<dbReference type="Proteomes" id="UP000663852">
    <property type="component" value="Unassembled WGS sequence"/>
</dbReference>
<feature type="non-terminal residue" evidence="1">
    <location>
        <position position="1"/>
    </location>
</feature>
<evidence type="ECO:0000313" key="1">
    <source>
        <dbReference type="EMBL" id="CAF1565916.1"/>
    </source>
</evidence>
<dbReference type="InterPro" id="IPR027417">
    <property type="entry name" value="P-loop_NTPase"/>
</dbReference>
<organism evidence="1 2">
    <name type="scientific">Adineta ricciae</name>
    <name type="common">Rotifer</name>
    <dbReference type="NCBI Taxonomy" id="249248"/>
    <lineage>
        <taxon>Eukaryota</taxon>
        <taxon>Metazoa</taxon>
        <taxon>Spiralia</taxon>
        <taxon>Gnathifera</taxon>
        <taxon>Rotifera</taxon>
        <taxon>Eurotatoria</taxon>
        <taxon>Bdelloidea</taxon>
        <taxon>Adinetida</taxon>
        <taxon>Adinetidae</taxon>
        <taxon>Adineta</taxon>
    </lineage>
</organism>
<name>A0A815Y5J1_ADIRI</name>
<dbReference type="AlphaFoldDB" id="A0A815Y5J1"/>
<proteinExistence type="predicted"/>
<dbReference type="Gene3D" id="3.40.50.300">
    <property type="entry name" value="P-loop containing nucleotide triphosphate hydrolases"/>
    <property type="match status" value="1"/>
</dbReference>
<dbReference type="EMBL" id="CAJNOJ010003954">
    <property type="protein sequence ID" value="CAF1565916.1"/>
    <property type="molecule type" value="Genomic_DNA"/>
</dbReference>
<sequence>GFQLASNTITRLLPTKLIPIPPANVEMRNILRFSHDTQAIFRSYRFGQKKPVYIYRFFGTGNYGRKDLSTASC</sequence>